<keyword evidence="6 15" id="KW-0812">Transmembrane</keyword>
<dbReference type="InterPro" id="IPR036396">
    <property type="entry name" value="Cyt_P450_sf"/>
</dbReference>
<dbReference type="Proteomes" id="UP000313359">
    <property type="component" value="Unassembled WGS sequence"/>
</dbReference>
<comment type="subcellular location">
    <subcellularLocation>
        <location evidence="2">Membrane</location>
        <topology evidence="2">Single-pass membrane protein</topology>
    </subcellularLocation>
</comment>
<evidence type="ECO:0000256" key="10">
    <source>
        <dbReference type="ARBA" id="ARBA00023004"/>
    </source>
</evidence>
<evidence type="ECO:0000256" key="14">
    <source>
        <dbReference type="RuleBase" id="RU000461"/>
    </source>
</evidence>
<dbReference type="AlphaFoldDB" id="A0A5C2RN05"/>
<keyword evidence="12 15" id="KW-0472">Membrane</keyword>
<evidence type="ECO:0000256" key="7">
    <source>
        <dbReference type="ARBA" id="ARBA00022723"/>
    </source>
</evidence>
<keyword evidence="10 13" id="KW-0408">Iron</keyword>
<dbReference type="STRING" id="1328759.A0A5C2RN05"/>
<evidence type="ECO:0000256" key="6">
    <source>
        <dbReference type="ARBA" id="ARBA00022692"/>
    </source>
</evidence>
<dbReference type="GO" id="GO:0016020">
    <property type="term" value="C:membrane"/>
    <property type="evidence" value="ECO:0007669"/>
    <property type="project" value="UniProtKB-SubCell"/>
</dbReference>
<dbReference type="InterPro" id="IPR001128">
    <property type="entry name" value="Cyt_P450"/>
</dbReference>
<protein>
    <submittedName>
        <fullName evidence="16">CyP450 monooxygenase</fullName>
    </submittedName>
</protein>
<evidence type="ECO:0000256" key="3">
    <source>
        <dbReference type="ARBA" id="ARBA00005179"/>
    </source>
</evidence>
<evidence type="ECO:0000256" key="4">
    <source>
        <dbReference type="ARBA" id="ARBA00010617"/>
    </source>
</evidence>
<dbReference type="PANTHER" id="PTHR46300">
    <property type="entry name" value="P450, PUTATIVE (EUROFUNG)-RELATED-RELATED"/>
    <property type="match status" value="1"/>
</dbReference>
<evidence type="ECO:0000256" key="15">
    <source>
        <dbReference type="SAM" id="Phobius"/>
    </source>
</evidence>
<evidence type="ECO:0000256" key="12">
    <source>
        <dbReference type="ARBA" id="ARBA00023136"/>
    </source>
</evidence>
<dbReference type="GO" id="GO:0016705">
    <property type="term" value="F:oxidoreductase activity, acting on paired donors, with incorporation or reduction of molecular oxygen"/>
    <property type="evidence" value="ECO:0007669"/>
    <property type="project" value="InterPro"/>
</dbReference>
<evidence type="ECO:0000313" key="16">
    <source>
        <dbReference type="EMBL" id="RPD52913.1"/>
    </source>
</evidence>
<evidence type="ECO:0000256" key="2">
    <source>
        <dbReference type="ARBA" id="ARBA00004167"/>
    </source>
</evidence>
<dbReference type="CDD" id="cd11065">
    <property type="entry name" value="CYP64-like"/>
    <property type="match status" value="1"/>
</dbReference>
<dbReference type="OrthoDB" id="2789670at2759"/>
<keyword evidence="17" id="KW-1185">Reference proteome</keyword>
<comment type="pathway">
    <text evidence="3">Secondary metabolite biosynthesis.</text>
</comment>
<accession>A0A5C2RN05</accession>
<dbReference type="PANTHER" id="PTHR46300:SF7">
    <property type="entry name" value="P450, PUTATIVE (EUROFUNG)-RELATED"/>
    <property type="match status" value="1"/>
</dbReference>
<dbReference type="EMBL" id="ML122335">
    <property type="protein sequence ID" value="RPD52913.1"/>
    <property type="molecule type" value="Genomic_DNA"/>
</dbReference>
<evidence type="ECO:0000256" key="1">
    <source>
        <dbReference type="ARBA" id="ARBA00001971"/>
    </source>
</evidence>
<dbReference type="Pfam" id="PF00067">
    <property type="entry name" value="p450"/>
    <property type="match status" value="1"/>
</dbReference>
<organism evidence="16 17">
    <name type="scientific">Lentinus tigrinus ALCF2SS1-6</name>
    <dbReference type="NCBI Taxonomy" id="1328759"/>
    <lineage>
        <taxon>Eukaryota</taxon>
        <taxon>Fungi</taxon>
        <taxon>Dikarya</taxon>
        <taxon>Basidiomycota</taxon>
        <taxon>Agaricomycotina</taxon>
        <taxon>Agaricomycetes</taxon>
        <taxon>Polyporales</taxon>
        <taxon>Polyporaceae</taxon>
        <taxon>Lentinus</taxon>
    </lineage>
</organism>
<keyword evidence="7 13" id="KW-0479">Metal-binding</keyword>
<dbReference type="SUPFAM" id="SSF48264">
    <property type="entry name" value="Cytochrome P450"/>
    <property type="match status" value="1"/>
</dbReference>
<proteinExistence type="inferred from homology"/>
<evidence type="ECO:0000256" key="11">
    <source>
        <dbReference type="ARBA" id="ARBA00023033"/>
    </source>
</evidence>
<comment type="cofactor">
    <cofactor evidence="1 13">
        <name>heme</name>
        <dbReference type="ChEBI" id="CHEBI:30413"/>
    </cofactor>
</comment>
<dbReference type="PROSITE" id="PS00086">
    <property type="entry name" value="CYTOCHROME_P450"/>
    <property type="match status" value="1"/>
</dbReference>
<dbReference type="InterPro" id="IPR002401">
    <property type="entry name" value="Cyt_P450_E_grp-I"/>
</dbReference>
<feature type="transmembrane region" description="Helical" evidence="15">
    <location>
        <begin position="12"/>
        <end position="28"/>
    </location>
</feature>
<evidence type="ECO:0000256" key="9">
    <source>
        <dbReference type="ARBA" id="ARBA00023002"/>
    </source>
</evidence>
<gene>
    <name evidence="16" type="ORF">L227DRAFT_589538</name>
</gene>
<evidence type="ECO:0000313" key="17">
    <source>
        <dbReference type="Proteomes" id="UP000313359"/>
    </source>
</evidence>
<dbReference type="InterPro" id="IPR050364">
    <property type="entry name" value="Cytochrome_P450_fung"/>
</dbReference>
<dbReference type="InterPro" id="IPR017972">
    <property type="entry name" value="Cyt_P450_CS"/>
</dbReference>
<keyword evidence="8 15" id="KW-1133">Transmembrane helix</keyword>
<dbReference type="PRINTS" id="PR00463">
    <property type="entry name" value="EP450I"/>
</dbReference>
<dbReference type="GO" id="GO:0020037">
    <property type="term" value="F:heme binding"/>
    <property type="evidence" value="ECO:0007669"/>
    <property type="project" value="InterPro"/>
</dbReference>
<keyword evidence="9 14" id="KW-0560">Oxidoreductase</keyword>
<evidence type="ECO:0000256" key="5">
    <source>
        <dbReference type="ARBA" id="ARBA00022617"/>
    </source>
</evidence>
<feature type="binding site" description="axial binding residue" evidence="13">
    <location>
        <position position="425"/>
    </location>
    <ligand>
        <name>heme</name>
        <dbReference type="ChEBI" id="CHEBI:30413"/>
    </ligand>
    <ligandPart>
        <name>Fe</name>
        <dbReference type="ChEBI" id="CHEBI:18248"/>
    </ligandPart>
</feature>
<evidence type="ECO:0000256" key="13">
    <source>
        <dbReference type="PIRSR" id="PIRSR602401-1"/>
    </source>
</evidence>
<comment type="similarity">
    <text evidence="4 14">Belongs to the cytochrome P450 family.</text>
</comment>
<dbReference type="Gene3D" id="1.10.630.10">
    <property type="entry name" value="Cytochrome P450"/>
    <property type="match status" value="1"/>
</dbReference>
<sequence>MKSSVFCELDAWAVLVAGSLFLVLRFLNGRRRGLSLPPGPKPLPILGNIFNLPRRIVAKEYYKLNERYGDVVYLNALGQSMVLLGSYETARELMDKRSSNYSNRPRCIMKSLIGGDWAFVFDQYEQLWRRRRKAFHHHFGPKAIAQFESVQEDAARHLVQNLLATPQRFADHLRFAFGWTILRVVYGITASSLDDEFLELEEEAQAITNKAYTPGKYLVEVFPILRHVPAWFPGAQFKRDVAKWYVTLQATRNRPFDVAIENMGGMSPEEDSIVRDSTAMAYFGAVDTVQSTTTTFLCAMALFPEVQKKAQAELDAVVGPNRLPSFSDRDSLPYVNAIIYECLRWKPTAQLGLPHRSVADDEFNGYVIPGGSLILPNVWAMARDPKHYPDPDTFIPERFLTVDGRANPDVLHPREYVFGFGRRICPGSHFGEATLFITFATILHALFIEPPVDERGHPVLLASEDVQMKESFLT</sequence>
<name>A0A5C2RN05_9APHY</name>
<keyword evidence="11 14" id="KW-0503">Monooxygenase</keyword>
<dbReference type="GO" id="GO:0004497">
    <property type="term" value="F:monooxygenase activity"/>
    <property type="evidence" value="ECO:0007669"/>
    <property type="project" value="UniProtKB-KW"/>
</dbReference>
<keyword evidence="5 13" id="KW-0349">Heme</keyword>
<reference evidence="16" key="1">
    <citation type="journal article" date="2018" name="Genome Biol. Evol.">
        <title>Genomics and development of Lentinus tigrinus, a white-rot wood-decaying mushroom with dimorphic fruiting bodies.</title>
        <authorList>
            <person name="Wu B."/>
            <person name="Xu Z."/>
            <person name="Knudson A."/>
            <person name="Carlson A."/>
            <person name="Chen N."/>
            <person name="Kovaka S."/>
            <person name="LaButti K."/>
            <person name="Lipzen A."/>
            <person name="Pennachio C."/>
            <person name="Riley R."/>
            <person name="Schakwitz W."/>
            <person name="Umezawa K."/>
            <person name="Ohm R.A."/>
            <person name="Grigoriev I.V."/>
            <person name="Nagy L.G."/>
            <person name="Gibbons J."/>
            <person name="Hibbett D."/>
        </authorList>
    </citation>
    <scope>NUCLEOTIDE SEQUENCE [LARGE SCALE GENOMIC DNA]</scope>
    <source>
        <strain evidence="16">ALCF2SS1-6</strain>
    </source>
</reference>
<dbReference type="GO" id="GO:0005506">
    <property type="term" value="F:iron ion binding"/>
    <property type="evidence" value="ECO:0007669"/>
    <property type="project" value="InterPro"/>
</dbReference>
<evidence type="ECO:0000256" key="8">
    <source>
        <dbReference type="ARBA" id="ARBA00022989"/>
    </source>
</evidence>